<comment type="caution">
    <text evidence="14">The sequence shown here is derived from an EMBL/GenBank/DDBJ whole genome shotgun (WGS) entry which is preliminary data.</text>
</comment>
<reference evidence="14 15" key="1">
    <citation type="journal article" date="2023" name="Arcadia Sci">
        <title>De novo assembly of a long-read Amblyomma americanum tick genome.</title>
        <authorList>
            <person name="Chou S."/>
            <person name="Poskanzer K.E."/>
            <person name="Rollins M."/>
            <person name="Thuy-Boun P.S."/>
        </authorList>
    </citation>
    <scope>NUCLEOTIDE SEQUENCE [LARGE SCALE GENOMIC DNA]</scope>
    <source>
        <strain evidence="14">F_SG_1</strain>
        <tissue evidence="14">Salivary glands</tissue>
    </source>
</reference>
<dbReference type="GO" id="GO:0006325">
    <property type="term" value="P:chromatin organization"/>
    <property type="evidence" value="ECO:0007669"/>
    <property type="project" value="UniProtKB-KW"/>
</dbReference>
<dbReference type="GO" id="GO:0036503">
    <property type="term" value="P:ERAD pathway"/>
    <property type="evidence" value="ECO:0007669"/>
    <property type="project" value="TreeGrafter"/>
</dbReference>
<dbReference type="GO" id="GO:0031593">
    <property type="term" value="F:polyubiquitin modification-dependent protein binding"/>
    <property type="evidence" value="ECO:0007669"/>
    <property type="project" value="TreeGrafter"/>
</dbReference>
<keyword evidence="9" id="KW-0143">Chaperone</keyword>
<dbReference type="GO" id="GO:0005634">
    <property type="term" value="C:nucleus"/>
    <property type="evidence" value="ECO:0007669"/>
    <property type="project" value="UniProtKB-SubCell"/>
</dbReference>
<evidence type="ECO:0000256" key="9">
    <source>
        <dbReference type="ARBA" id="ARBA00023186"/>
    </source>
</evidence>
<dbReference type="Gene3D" id="3.10.20.90">
    <property type="entry name" value="Phosphatidylinositol 3-kinase Catalytic Subunit, Chain A, domain 1"/>
    <property type="match status" value="1"/>
</dbReference>
<sequence>MFHLASSGECLFSVRLHSHRPAKMLEVTVKTLDSQNRNYSVPDDITVKSFKEKIASSVNITADKQRLIFCGRVLQDDKKLSDYDVNGKVIHLVQRPPPQPSSGGSSSSGATGTGSTSGGGGSRSNASGGLHHPREGGGFLLGAFTIPQDMIDPAQVQVGRSMLPSVRYNSCRQVFFLSCAFCETFRVMAT</sequence>
<evidence type="ECO:0000256" key="10">
    <source>
        <dbReference type="ARBA" id="ARBA00023242"/>
    </source>
</evidence>
<dbReference type="FunFam" id="3.10.20.90:FF:000041">
    <property type="entry name" value="large proline-rich protein BAG6 isoform X1"/>
    <property type="match status" value="1"/>
</dbReference>
<feature type="compositionally biased region" description="Gly residues" evidence="12">
    <location>
        <begin position="111"/>
        <end position="122"/>
    </location>
</feature>
<accession>A0AAQ4EHY8</accession>
<dbReference type="AlphaFoldDB" id="A0AAQ4EHY8"/>
<dbReference type="InterPro" id="IPR000626">
    <property type="entry name" value="Ubiquitin-like_dom"/>
</dbReference>
<evidence type="ECO:0000256" key="5">
    <source>
        <dbReference type="ARBA" id="ARBA00022490"/>
    </source>
</evidence>
<evidence type="ECO:0000256" key="12">
    <source>
        <dbReference type="SAM" id="MobiDB-lite"/>
    </source>
</evidence>
<keyword evidence="4" id="KW-0813">Transport</keyword>
<keyword evidence="15" id="KW-1185">Reference proteome</keyword>
<keyword evidence="6" id="KW-0964">Secreted</keyword>
<dbReference type="SUPFAM" id="SSF54236">
    <property type="entry name" value="Ubiquitin-like"/>
    <property type="match status" value="1"/>
</dbReference>
<evidence type="ECO:0000313" key="15">
    <source>
        <dbReference type="Proteomes" id="UP001321473"/>
    </source>
</evidence>
<evidence type="ECO:0000256" key="2">
    <source>
        <dbReference type="ARBA" id="ARBA00004514"/>
    </source>
</evidence>
<dbReference type="PANTHER" id="PTHR15204">
    <property type="entry name" value="LARGE PROLINE-RICH PROTEIN BAG6"/>
    <property type="match status" value="1"/>
</dbReference>
<dbReference type="PROSITE" id="PS50053">
    <property type="entry name" value="UBIQUITIN_2"/>
    <property type="match status" value="1"/>
</dbReference>
<dbReference type="CDD" id="cd01809">
    <property type="entry name" value="Ubl_BAG6"/>
    <property type="match status" value="1"/>
</dbReference>
<dbReference type="InterPro" id="IPR029071">
    <property type="entry name" value="Ubiquitin-like_domsf"/>
</dbReference>
<evidence type="ECO:0000259" key="13">
    <source>
        <dbReference type="PROSITE" id="PS50053"/>
    </source>
</evidence>
<name>A0AAQ4EHY8_AMBAM</name>
<dbReference type="PANTHER" id="PTHR15204:SF0">
    <property type="entry name" value="LARGE PROLINE-RICH PROTEIN BAG6"/>
    <property type="match status" value="1"/>
</dbReference>
<evidence type="ECO:0000256" key="11">
    <source>
        <dbReference type="ARBA" id="ARBA00030033"/>
    </source>
</evidence>
<dbReference type="Pfam" id="PF00240">
    <property type="entry name" value="ubiquitin"/>
    <property type="match status" value="1"/>
</dbReference>
<evidence type="ECO:0000256" key="3">
    <source>
        <dbReference type="ARBA" id="ARBA00004550"/>
    </source>
</evidence>
<dbReference type="GO" id="GO:0006915">
    <property type="term" value="P:apoptotic process"/>
    <property type="evidence" value="ECO:0007669"/>
    <property type="project" value="UniProtKB-KW"/>
</dbReference>
<dbReference type="EMBL" id="JARKHS020015868">
    <property type="protein sequence ID" value="KAK8774053.1"/>
    <property type="molecule type" value="Genomic_DNA"/>
</dbReference>
<evidence type="ECO:0000256" key="7">
    <source>
        <dbReference type="ARBA" id="ARBA00022703"/>
    </source>
</evidence>
<dbReference type="Proteomes" id="UP001321473">
    <property type="component" value="Unassembled WGS sequence"/>
</dbReference>
<evidence type="ECO:0000313" key="14">
    <source>
        <dbReference type="EMBL" id="KAK8774053.1"/>
    </source>
</evidence>
<gene>
    <name evidence="14" type="ORF">V5799_011410</name>
</gene>
<organism evidence="14 15">
    <name type="scientific">Amblyomma americanum</name>
    <name type="common">Lone star tick</name>
    <dbReference type="NCBI Taxonomy" id="6943"/>
    <lineage>
        <taxon>Eukaryota</taxon>
        <taxon>Metazoa</taxon>
        <taxon>Ecdysozoa</taxon>
        <taxon>Arthropoda</taxon>
        <taxon>Chelicerata</taxon>
        <taxon>Arachnida</taxon>
        <taxon>Acari</taxon>
        <taxon>Parasitiformes</taxon>
        <taxon>Ixodida</taxon>
        <taxon>Ixodoidea</taxon>
        <taxon>Ixodidae</taxon>
        <taxon>Amblyomminae</taxon>
        <taxon>Amblyomma</taxon>
    </lineage>
</organism>
<evidence type="ECO:0000256" key="4">
    <source>
        <dbReference type="ARBA" id="ARBA00022448"/>
    </source>
</evidence>
<keyword evidence="8" id="KW-0156">Chromatin regulator</keyword>
<dbReference type="GO" id="GO:0071818">
    <property type="term" value="C:BAT3 complex"/>
    <property type="evidence" value="ECO:0007669"/>
    <property type="project" value="TreeGrafter"/>
</dbReference>
<proteinExistence type="predicted"/>
<comment type="subcellular location">
    <subcellularLocation>
        <location evidence="2">Cytoplasm</location>
        <location evidence="2">Cytosol</location>
    </subcellularLocation>
    <subcellularLocation>
        <location evidence="1">Nucleus</location>
    </subcellularLocation>
    <subcellularLocation>
        <location evidence="3">Secreted</location>
        <location evidence="3">Extracellular exosome</location>
    </subcellularLocation>
</comment>
<evidence type="ECO:0000256" key="8">
    <source>
        <dbReference type="ARBA" id="ARBA00022853"/>
    </source>
</evidence>
<keyword evidence="7" id="KW-0053">Apoptosis</keyword>
<keyword evidence="5" id="KW-0963">Cytoplasm</keyword>
<evidence type="ECO:0000256" key="1">
    <source>
        <dbReference type="ARBA" id="ARBA00004123"/>
    </source>
</evidence>
<dbReference type="GO" id="GO:0051787">
    <property type="term" value="F:misfolded protein binding"/>
    <property type="evidence" value="ECO:0007669"/>
    <property type="project" value="TreeGrafter"/>
</dbReference>
<feature type="compositionally biased region" description="Low complexity" evidence="12">
    <location>
        <begin position="101"/>
        <end position="110"/>
    </location>
</feature>
<feature type="domain" description="Ubiquitin-like" evidence="13">
    <location>
        <begin position="25"/>
        <end position="86"/>
    </location>
</feature>
<feature type="region of interest" description="Disordered" evidence="12">
    <location>
        <begin position="93"/>
        <end position="132"/>
    </location>
</feature>
<dbReference type="GO" id="GO:0005576">
    <property type="term" value="C:extracellular region"/>
    <property type="evidence" value="ECO:0007669"/>
    <property type="project" value="UniProtKB-SubCell"/>
</dbReference>
<evidence type="ECO:0000256" key="6">
    <source>
        <dbReference type="ARBA" id="ARBA00022525"/>
    </source>
</evidence>
<keyword evidence="10" id="KW-0539">Nucleus</keyword>
<protein>
    <recommendedName>
        <fullName evidence="11">BCL2-associated athanogene 6</fullName>
    </recommendedName>
</protein>
<dbReference type="SMART" id="SM00213">
    <property type="entry name" value="UBQ"/>
    <property type="match status" value="1"/>
</dbReference>